<feature type="transmembrane region" description="Helical" evidence="2">
    <location>
        <begin position="127"/>
        <end position="156"/>
    </location>
</feature>
<protein>
    <recommendedName>
        <fullName evidence="3">DUF6534 domain-containing protein</fullName>
    </recommendedName>
</protein>
<sequence>MATGNSTTALPALDGTLGAIEIGTLINCFLYGVTTVQVYIYYSNTQRKPDRLRVRLLVPFVWILETIQTAFMCAYIYRLSVTYYGDRSVIGDGHWTLNSSSLFDGIIGGLVQSFFAHRIYVLSKKWLLTYVIWFFSFLSVVGSVSIMILGQISYIAKFDAQYAWLVTTELSFFLFIDFANTAGLCAYLRVARTGHSRTDGMLNKLFLWTIETGIFTSLAALLMLILSLALPTTTLWIGITTFHCKLYSNSLMASLNARDSLRNAASKHGSSFGRMSTDNGQSRRHLQVSVMQTRTQVGDSDLELERSPPKDGKINSLARSESDLGDAV</sequence>
<dbReference type="EMBL" id="KV417496">
    <property type="protein sequence ID" value="KZP29920.1"/>
    <property type="molecule type" value="Genomic_DNA"/>
</dbReference>
<feature type="transmembrane region" description="Helical" evidence="2">
    <location>
        <begin position="162"/>
        <end position="184"/>
    </location>
</feature>
<gene>
    <name evidence="4" type="ORF">FIBSPDRAFT_815579</name>
</gene>
<organism evidence="4 5">
    <name type="scientific">Athelia psychrophila</name>
    <dbReference type="NCBI Taxonomy" id="1759441"/>
    <lineage>
        <taxon>Eukaryota</taxon>
        <taxon>Fungi</taxon>
        <taxon>Dikarya</taxon>
        <taxon>Basidiomycota</taxon>
        <taxon>Agaricomycotina</taxon>
        <taxon>Agaricomycetes</taxon>
        <taxon>Agaricomycetidae</taxon>
        <taxon>Atheliales</taxon>
        <taxon>Atheliaceae</taxon>
        <taxon>Athelia</taxon>
    </lineage>
</organism>
<feature type="transmembrane region" description="Helical" evidence="2">
    <location>
        <begin position="205"/>
        <end position="229"/>
    </location>
</feature>
<dbReference type="Pfam" id="PF20152">
    <property type="entry name" value="DUF6534"/>
    <property type="match status" value="1"/>
</dbReference>
<name>A0A166SWM9_9AGAM</name>
<feature type="transmembrane region" description="Helical" evidence="2">
    <location>
        <begin position="20"/>
        <end position="42"/>
    </location>
</feature>
<dbReference type="Proteomes" id="UP000076532">
    <property type="component" value="Unassembled WGS sequence"/>
</dbReference>
<evidence type="ECO:0000256" key="2">
    <source>
        <dbReference type="SAM" id="Phobius"/>
    </source>
</evidence>
<keyword evidence="5" id="KW-1185">Reference proteome</keyword>
<dbReference type="PANTHER" id="PTHR40465:SF1">
    <property type="entry name" value="DUF6534 DOMAIN-CONTAINING PROTEIN"/>
    <property type="match status" value="1"/>
</dbReference>
<evidence type="ECO:0000256" key="1">
    <source>
        <dbReference type="SAM" id="MobiDB-lite"/>
    </source>
</evidence>
<feature type="domain" description="DUF6534" evidence="3">
    <location>
        <begin position="175"/>
        <end position="260"/>
    </location>
</feature>
<feature type="region of interest" description="Disordered" evidence="1">
    <location>
        <begin position="292"/>
        <end position="328"/>
    </location>
</feature>
<feature type="transmembrane region" description="Helical" evidence="2">
    <location>
        <begin position="54"/>
        <end position="77"/>
    </location>
</feature>
<keyword evidence="2" id="KW-1133">Transmembrane helix</keyword>
<feature type="region of interest" description="Disordered" evidence="1">
    <location>
        <begin position="266"/>
        <end position="285"/>
    </location>
</feature>
<evidence type="ECO:0000313" key="5">
    <source>
        <dbReference type="Proteomes" id="UP000076532"/>
    </source>
</evidence>
<feature type="transmembrane region" description="Helical" evidence="2">
    <location>
        <begin position="97"/>
        <end position="115"/>
    </location>
</feature>
<dbReference type="PANTHER" id="PTHR40465">
    <property type="entry name" value="CHROMOSOME 1, WHOLE GENOME SHOTGUN SEQUENCE"/>
    <property type="match status" value="1"/>
</dbReference>
<dbReference type="AlphaFoldDB" id="A0A166SWM9"/>
<keyword evidence="2" id="KW-0472">Membrane</keyword>
<reference evidence="4 5" key="1">
    <citation type="journal article" date="2016" name="Mol. Biol. Evol.">
        <title>Comparative Genomics of Early-Diverging Mushroom-Forming Fungi Provides Insights into the Origins of Lignocellulose Decay Capabilities.</title>
        <authorList>
            <person name="Nagy L.G."/>
            <person name="Riley R."/>
            <person name="Tritt A."/>
            <person name="Adam C."/>
            <person name="Daum C."/>
            <person name="Floudas D."/>
            <person name="Sun H."/>
            <person name="Yadav J.S."/>
            <person name="Pangilinan J."/>
            <person name="Larsson K.H."/>
            <person name="Matsuura K."/>
            <person name="Barry K."/>
            <person name="Labutti K."/>
            <person name="Kuo R."/>
            <person name="Ohm R.A."/>
            <person name="Bhattacharya S.S."/>
            <person name="Shirouzu T."/>
            <person name="Yoshinaga Y."/>
            <person name="Martin F.M."/>
            <person name="Grigoriev I.V."/>
            <person name="Hibbett D.S."/>
        </authorList>
    </citation>
    <scope>NUCLEOTIDE SEQUENCE [LARGE SCALE GENOMIC DNA]</scope>
    <source>
        <strain evidence="4 5">CBS 109695</strain>
    </source>
</reference>
<feature type="compositionally biased region" description="Basic and acidic residues" evidence="1">
    <location>
        <begin position="303"/>
        <end position="313"/>
    </location>
</feature>
<evidence type="ECO:0000313" key="4">
    <source>
        <dbReference type="EMBL" id="KZP29920.1"/>
    </source>
</evidence>
<dbReference type="InterPro" id="IPR045339">
    <property type="entry name" value="DUF6534"/>
</dbReference>
<accession>A0A166SWM9</accession>
<dbReference type="OrthoDB" id="3231781at2759"/>
<proteinExistence type="predicted"/>
<evidence type="ECO:0000259" key="3">
    <source>
        <dbReference type="Pfam" id="PF20152"/>
    </source>
</evidence>
<keyword evidence="2" id="KW-0812">Transmembrane</keyword>
<dbReference type="STRING" id="436010.A0A166SWM9"/>